<evidence type="ECO:0000259" key="7">
    <source>
        <dbReference type="Pfam" id="PF01095"/>
    </source>
</evidence>
<dbReference type="GO" id="GO:0030599">
    <property type="term" value="F:pectinesterase activity"/>
    <property type="evidence" value="ECO:0007669"/>
    <property type="project" value="UniProtKB-EC"/>
</dbReference>
<keyword evidence="2" id="KW-0378">Hydrolase</keyword>
<evidence type="ECO:0000256" key="1">
    <source>
        <dbReference type="ARBA" id="ARBA00005184"/>
    </source>
</evidence>
<feature type="region of interest" description="Disordered" evidence="6">
    <location>
        <begin position="263"/>
        <end position="286"/>
    </location>
</feature>
<dbReference type="Pfam" id="PF01095">
    <property type="entry name" value="Pectinesterase"/>
    <property type="match status" value="1"/>
</dbReference>
<feature type="domain" description="Pectinesterase catalytic" evidence="7">
    <location>
        <begin position="111"/>
        <end position="199"/>
    </location>
</feature>
<sequence>MKRRCRRKVGGGKGRWRRGLMRDDKAAYDDLLMLGLLFGCGSSSKRQWNSKRRWSVVLFNRKQGRNSMGKQNVYFALGNQSHYHIGWQRRLKSNQNGGLLASWNAATSKAHIVVAKDGSGNYKTINNAIAALARMVRRRSERAIIYLKSGVYNEKVEIGRKMKNLMFVGNDIDKTIITGSRNVVDGATTLSSTTFGKLNYSKLMNYIPIRTPSVPAETALRNLHIRLLSAISLSTELLSIIIRSQPKILREFTKIYIERETERDRGQRLERERARNRDRERERQTDREDAVAAVALEVAAVALAVACDVGLR</sequence>
<dbReference type="UniPathway" id="UPA00545">
    <property type="reaction ID" value="UER00823"/>
</dbReference>
<name>A0A7J7HJF9_CAMSI</name>
<accession>A0A7J7HJF9</accession>
<dbReference type="AlphaFoldDB" id="A0A7J7HJF9"/>
<dbReference type="PANTHER" id="PTHR31707">
    <property type="entry name" value="PECTINESTERASE"/>
    <property type="match status" value="1"/>
</dbReference>
<dbReference type="InterPro" id="IPR011050">
    <property type="entry name" value="Pectin_lyase_fold/virulence"/>
</dbReference>
<keyword evidence="4" id="KW-0961">Cell wall biogenesis/degradation</keyword>
<evidence type="ECO:0000256" key="3">
    <source>
        <dbReference type="ARBA" id="ARBA00023085"/>
    </source>
</evidence>
<dbReference type="InterPro" id="IPR000070">
    <property type="entry name" value="Pectinesterase_cat"/>
</dbReference>
<gene>
    <name evidence="8" type="ORF">HYC85_010976</name>
</gene>
<dbReference type="SUPFAM" id="SSF51126">
    <property type="entry name" value="Pectin lyase-like"/>
    <property type="match status" value="1"/>
</dbReference>
<evidence type="ECO:0000256" key="4">
    <source>
        <dbReference type="ARBA" id="ARBA00023316"/>
    </source>
</evidence>
<comment type="catalytic activity">
    <reaction evidence="5">
        <text>[(1-&gt;4)-alpha-D-galacturonosyl methyl ester](n) + n H2O = [(1-&gt;4)-alpha-D-galacturonosyl](n) + n methanol + n H(+)</text>
        <dbReference type="Rhea" id="RHEA:22380"/>
        <dbReference type="Rhea" id="RHEA-COMP:14570"/>
        <dbReference type="Rhea" id="RHEA-COMP:14573"/>
        <dbReference type="ChEBI" id="CHEBI:15377"/>
        <dbReference type="ChEBI" id="CHEBI:15378"/>
        <dbReference type="ChEBI" id="CHEBI:17790"/>
        <dbReference type="ChEBI" id="CHEBI:140522"/>
        <dbReference type="ChEBI" id="CHEBI:140523"/>
        <dbReference type="EC" id="3.1.1.11"/>
    </reaction>
</comment>
<keyword evidence="9" id="KW-1185">Reference proteome</keyword>
<evidence type="ECO:0000256" key="6">
    <source>
        <dbReference type="SAM" id="MobiDB-lite"/>
    </source>
</evidence>
<dbReference type="Proteomes" id="UP000593564">
    <property type="component" value="Unassembled WGS sequence"/>
</dbReference>
<proteinExistence type="predicted"/>
<evidence type="ECO:0000256" key="2">
    <source>
        <dbReference type="ARBA" id="ARBA00022801"/>
    </source>
</evidence>
<evidence type="ECO:0000313" key="9">
    <source>
        <dbReference type="Proteomes" id="UP000593564"/>
    </source>
</evidence>
<protein>
    <recommendedName>
        <fullName evidence="7">Pectinesterase catalytic domain-containing protein</fullName>
    </recommendedName>
</protein>
<reference evidence="9" key="1">
    <citation type="journal article" date="2020" name="Nat. Commun.">
        <title>Genome assembly of wild tea tree DASZ reveals pedigree and selection history of tea varieties.</title>
        <authorList>
            <person name="Zhang W."/>
            <person name="Zhang Y."/>
            <person name="Qiu H."/>
            <person name="Guo Y."/>
            <person name="Wan H."/>
            <person name="Zhang X."/>
            <person name="Scossa F."/>
            <person name="Alseekh S."/>
            <person name="Zhang Q."/>
            <person name="Wang P."/>
            <person name="Xu L."/>
            <person name="Schmidt M.H."/>
            <person name="Jia X."/>
            <person name="Li D."/>
            <person name="Zhu A."/>
            <person name="Guo F."/>
            <person name="Chen W."/>
            <person name="Ni D."/>
            <person name="Usadel B."/>
            <person name="Fernie A.R."/>
            <person name="Wen W."/>
        </authorList>
    </citation>
    <scope>NUCLEOTIDE SEQUENCE [LARGE SCALE GENOMIC DNA]</scope>
    <source>
        <strain evidence="9">cv. G240</strain>
    </source>
</reference>
<dbReference type="Gene3D" id="2.160.20.10">
    <property type="entry name" value="Single-stranded right-handed beta-helix, Pectin lyase-like"/>
    <property type="match status" value="1"/>
</dbReference>
<dbReference type="GO" id="GO:0042545">
    <property type="term" value="P:cell wall modification"/>
    <property type="evidence" value="ECO:0007669"/>
    <property type="project" value="InterPro"/>
</dbReference>
<comment type="caution">
    <text evidence="8">The sequence shown here is derived from an EMBL/GenBank/DDBJ whole genome shotgun (WGS) entry which is preliminary data.</text>
</comment>
<evidence type="ECO:0000256" key="5">
    <source>
        <dbReference type="ARBA" id="ARBA00047928"/>
    </source>
</evidence>
<comment type="pathway">
    <text evidence="1">Glycan metabolism; pectin degradation; 2-dehydro-3-deoxy-D-gluconate from pectin: step 1/5.</text>
</comment>
<dbReference type="GO" id="GO:0045490">
    <property type="term" value="P:pectin catabolic process"/>
    <property type="evidence" value="ECO:0007669"/>
    <property type="project" value="UniProtKB-UniPathway"/>
</dbReference>
<dbReference type="InterPro" id="IPR012334">
    <property type="entry name" value="Pectin_lyas_fold"/>
</dbReference>
<evidence type="ECO:0000313" key="8">
    <source>
        <dbReference type="EMBL" id="KAF5953032.1"/>
    </source>
</evidence>
<reference evidence="8 9" key="2">
    <citation type="submission" date="2020-07" db="EMBL/GenBank/DDBJ databases">
        <title>Genome assembly of wild tea tree DASZ reveals pedigree and selection history of tea varieties.</title>
        <authorList>
            <person name="Zhang W."/>
        </authorList>
    </citation>
    <scope>NUCLEOTIDE SEQUENCE [LARGE SCALE GENOMIC DNA]</scope>
    <source>
        <strain evidence="9">cv. G240</strain>
        <tissue evidence="8">Leaf</tissue>
    </source>
</reference>
<keyword evidence="3" id="KW-0063">Aspartyl esterase</keyword>
<organism evidence="8 9">
    <name type="scientific">Camellia sinensis</name>
    <name type="common">Tea plant</name>
    <name type="synonym">Thea sinensis</name>
    <dbReference type="NCBI Taxonomy" id="4442"/>
    <lineage>
        <taxon>Eukaryota</taxon>
        <taxon>Viridiplantae</taxon>
        <taxon>Streptophyta</taxon>
        <taxon>Embryophyta</taxon>
        <taxon>Tracheophyta</taxon>
        <taxon>Spermatophyta</taxon>
        <taxon>Magnoliopsida</taxon>
        <taxon>eudicotyledons</taxon>
        <taxon>Gunneridae</taxon>
        <taxon>Pentapetalae</taxon>
        <taxon>asterids</taxon>
        <taxon>Ericales</taxon>
        <taxon>Theaceae</taxon>
        <taxon>Camellia</taxon>
    </lineage>
</organism>
<dbReference type="EMBL" id="JACBKZ010000004">
    <property type="protein sequence ID" value="KAF5953032.1"/>
    <property type="molecule type" value="Genomic_DNA"/>
</dbReference>